<keyword evidence="3" id="KW-0732">Signal</keyword>
<dbReference type="OrthoDB" id="697229at2"/>
<dbReference type="RefSeq" id="WP_089901512.1">
    <property type="nucleotide sequence ID" value="NZ_FOJG01000002.1"/>
</dbReference>
<dbReference type="InterPro" id="IPR011990">
    <property type="entry name" value="TPR-like_helical_dom_sf"/>
</dbReference>
<gene>
    <name evidence="9" type="ORF">SAMN04488122_5824</name>
</gene>
<dbReference type="SUPFAM" id="SSF48452">
    <property type="entry name" value="TPR-like"/>
    <property type="match status" value="1"/>
</dbReference>
<dbReference type="InterPro" id="IPR019734">
    <property type="entry name" value="TPR_rpt"/>
</dbReference>
<proteinExistence type="inferred from homology"/>
<evidence type="ECO:0000256" key="2">
    <source>
        <dbReference type="ARBA" id="ARBA00006275"/>
    </source>
</evidence>
<dbReference type="Proteomes" id="UP000199310">
    <property type="component" value="Unassembled WGS sequence"/>
</dbReference>
<feature type="repeat" description="TPR" evidence="6">
    <location>
        <begin position="212"/>
        <end position="245"/>
    </location>
</feature>
<dbReference type="Pfam" id="PF14322">
    <property type="entry name" value="SusD-like_3"/>
    <property type="match status" value="1"/>
</dbReference>
<keyword evidence="10" id="KW-1185">Reference proteome</keyword>
<feature type="domain" description="RagB/SusD" evidence="7">
    <location>
        <begin position="334"/>
        <end position="454"/>
    </location>
</feature>
<dbReference type="GO" id="GO:0009279">
    <property type="term" value="C:cell outer membrane"/>
    <property type="evidence" value="ECO:0007669"/>
    <property type="project" value="UniProtKB-SubCell"/>
</dbReference>
<keyword evidence="5" id="KW-0998">Cell outer membrane</keyword>
<comment type="similarity">
    <text evidence="2">Belongs to the SusD family.</text>
</comment>
<dbReference type="Pfam" id="PF07980">
    <property type="entry name" value="SusD_RagB"/>
    <property type="match status" value="1"/>
</dbReference>
<evidence type="ECO:0000256" key="6">
    <source>
        <dbReference type="PROSITE-ProRule" id="PRU00339"/>
    </source>
</evidence>
<dbReference type="STRING" id="29529.SAMN04488122_5824"/>
<evidence type="ECO:0000256" key="3">
    <source>
        <dbReference type="ARBA" id="ARBA00022729"/>
    </source>
</evidence>
<dbReference type="InterPro" id="IPR012944">
    <property type="entry name" value="SusD_RagB_dom"/>
</dbReference>
<name>A0A1I0SBB9_9BACT</name>
<feature type="domain" description="SusD-like N-terminal" evidence="8">
    <location>
        <begin position="22"/>
        <end position="223"/>
    </location>
</feature>
<dbReference type="Gene3D" id="1.25.40.390">
    <property type="match status" value="1"/>
</dbReference>
<reference evidence="10" key="1">
    <citation type="submission" date="2016-10" db="EMBL/GenBank/DDBJ databases">
        <authorList>
            <person name="Varghese N."/>
            <person name="Submissions S."/>
        </authorList>
    </citation>
    <scope>NUCLEOTIDE SEQUENCE [LARGE SCALE GENOMIC DNA]</scope>
    <source>
        <strain evidence="10">DSM 3695</strain>
    </source>
</reference>
<keyword evidence="4" id="KW-0472">Membrane</keyword>
<dbReference type="PROSITE" id="PS50005">
    <property type="entry name" value="TPR"/>
    <property type="match status" value="1"/>
</dbReference>
<dbReference type="PROSITE" id="PS51257">
    <property type="entry name" value="PROKAR_LIPOPROTEIN"/>
    <property type="match status" value="1"/>
</dbReference>
<accession>A0A1I0SBB9</accession>
<evidence type="ECO:0000313" key="9">
    <source>
        <dbReference type="EMBL" id="SEW53986.1"/>
    </source>
</evidence>
<protein>
    <submittedName>
        <fullName evidence="9">SusD family protein</fullName>
    </submittedName>
</protein>
<evidence type="ECO:0000259" key="8">
    <source>
        <dbReference type="Pfam" id="PF14322"/>
    </source>
</evidence>
<evidence type="ECO:0000313" key="10">
    <source>
        <dbReference type="Proteomes" id="UP000199310"/>
    </source>
</evidence>
<evidence type="ECO:0000256" key="4">
    <source>
        <dbReference type="ARBA" id="ARBA00023136"/>
    </source>
</evidence>
<organism evidence="9 10">
    <name type="scientific">Chitinophaga arvensicola</name>
    <dbReference type="NCBI Taxonomy" id="29529"/>
    <lineage>
        <taxon>Bacteria</taxon>
        <taxon>Pseudomonadati</taxon>
        <taxon>Bacteroidota</taxon>
        <taxon>Chitinophagia</taxon>
        <taxon>Chitinophagales</taxon>
        <taxon>Chitinophagaceae</taxon>
        <taxon>Chitinophaga</taxon>
    </lineage>
</organism>
<sequence>MNRLKYFGWILIALFFSSCRKYVDITPQGKIVPTTVADFRLLLNNSDVFNLAGGTTDLMTDDIAFTDTAMYTGVRPQSVLNIYSWAETNYLPSEDDEEWNLYYKQVYYSNVVITGINGVKDGDEEEKQALISEAKVHRAFAYLMLVNQYAVQYDAATASKDAGVPLLLEPGYTQHLQRASVQQVYQQVLDDLLSAVKALPELPASKIHASRAAAFALLARTYLYMRNYPSALMYADSTLNLQPDLYDLRTFANTNNPLDFMSIPEAYQHPEVILMKAAYNQDGPLALSPELLNLLGPDDLRRKVFGIGDQLLFEYDGIFFSYISPFEARQVGPRVGEMYVTKAECEARAGQAGTAMTTLNALRIKRFTTDKYIPLTATDATDALHKVLDERRRELMGRGYRLADLKRLNKEPALAKTITHPWSSGNITLAPNSNRYIYPVATKILAANPEIGQSPR</sequence>
<keyword evidence="6" id="KW-0802">TPR repeat</keyword>
<evidence type="ECO:0000259" key="7">
    <source>
        <dbReference type="Pfam" id="PF07980"/>
    </source>
</evidence>
<comment type="subcellular location">
    <subcellularLocation>
        <location evidence="1">Cell outer membrane</location>
    </subcellularLocation>
</comment>
<dbReference type="InterPro" id="IPR033985">
    <property type="entry name" value="SusD-like_N"/>
</dbReference>
<evidence type="ECO:0000256" key="5">
    <source>
        <dbReference type="ARBA" id="ARBA00023237"/>
    </source>
</evidence>
<dbReference type="EMBL" id="FOJG01000002">
    <property type="protein sequence ID" value="SEW53986.1"/>
    <property type="molecule type" value="Genomic_DNA"/>
</dbReference>
<evidence type="ECO:0000256" key="1">
    <source>
        <dbReference type="ARBA" id="ARBA00004442"/>
    </source>
</evidence>
<dbReference type="AlphaFoldDB" id="A0A1I0SBB9"/>